<name>A0A2H9T3L4_9ZZZZ</name>
<evidence type="ECO:0000313" key="1">
    <source>
        <dbReference type="EMBL" id="PJE77794.1"/>
    </source>
</evidence>
<reference evidence="1" key="1">
    <citation type="journal article" date="2017" name="Appl. Environ. Microbiol.">
        <title>Molecular characterization of an Endozoicomonas-like organism causing infection in king scallop Pecten maximus L.</title>
        <authorList>
            <person name="Cano I."/>
            <person name="van Aerle R."/>
            <person name="Ross S."/>
            <person name="Verner-Jeffreys D.W."/>
            <person name="Paley R.K."/>
            <person name="Rimmer G."/>
            <person name="Ryder D."/>
            <person name="Hooper P."/>
            <person name="Stone D."/>
            <person name="Feist S.W."/>
        </authorList>
    </citation>
    <scope>NUCLEOTIDE SEQUENCE</scope>
</reference>
<proteinExistence type="predicted"/>
<protein>
    <submittedName>
        <fullName evidence="1">Uncharacterized protein</fullName>
    </submittedName>
</protein>
<comment type="caution">
    <text evidence="1">The sequence shown here is derived from an EMBL/GenBank/DDBJ whole genome shotgun (WGS) entry which is preliminary data.</text>
</comment>
<accession>A0A2H9T3L4</accession>
<dbReference type="AlphaFoldDB" id="A0A2H9T3L4"/>
<gene>
    <name evidence="1" type="ORF">CI610_03276</name>
</gene>
<dbReference type="EMBL" id="NSIT01000372">
    <property type="protein sequence ID" value="PJE77794.1"/>
    <property type="molecule type" value="Genomic_DNA"/>
</dbReference>
<sequence>MTELSFFNIEVQKPKTLFNNICAYILTSRSRSGSGGALGQEVVVPWARKWWYPGSGNGGALGQEVVVPRVKKWCQLHQYPVCKENGL</sequence>
<organism evidence="1">
    <name type="scientific">invertebrate metagenome</name>
    <dbReference type="NCBI Taxonomy" id="1711999"/>
    <lineage>
        <taxon>unclassified sequences</taxon>
        <taxon>metagenomes</taxon>
        <taxon>organismal metagenomes</taxon>
    </lineage>
</organism>